<proteinExistence type="predicted"/>
<evidence type="ECO:0000313" key="2">
    <source>
        <dbReference type="Proteomes" id="UP000601223"/>
    </source>
</evidence>
<evidence type="ECO:0008006" key="3">
    <source>
        <dbReference type="Google" id="ProtNLM"/>
    </source>
</evidence>
<accession>A0A8J3JJD6</accession>
<sequence>MLGVVAVLTALPAACRSPSDTPAASSAEALAASPPRAAPSVPAATCAEVKDAMVAGPMDPYLAFGDDGAPLTDGMFSGQDGLTLAVQEPCATGDLDGLGKTTAATIMSSVVNTTGRYWAVMLCGKPAERARCVVQFELDDREPVEKVGFADGKLTLVYLTRPSDAGSATLSIRRTAVYALDGGTLNEISRTDEPYKP</sequence>
<dbReference type="Proteomes" id="UP000601223">
    <property type="component" value="Unassembled WGS sequence"/>
</dbReference>
<comment type="caution">
    <text evidence="1">The sequence shown here is derived from an EMBL/GenBank/DDBJ whole genome shotgun (WGS) entry which is preliminary data.</text>
</comment>
<name>A0A8J3JJD6_9ACTN</name>
<dbReference type="EMBL" id="BONF01000054">
    <property type="protein sequence ID" value="GIF85862.1"/>
    <property type="molecule type" value="Genomic_DNA"/>
</dbReference>
<dbReference type="RefSeq" id="WP_376819966.1">
    <property type="nucleotide sequence ID" value="NZ_JBHTGC010000001.1"/>
</dbReference>
<keyword evidence="2" id="KW-1185">Reference proteome</keyword>
<evidence type="ECO:0000313" key="1">
    <source>
        <dbReference type="EMBL" id="GIF85862.1"/>
    </source>
</evidence>
<dbReference type="AlphaFoldDB" id="A0A8J3JJD6"/>
<gene>
    <name evidence="1" type="ORF">Cba03nite_72110</name>
</gene>
<protein>
    <recommendedName>
        <fullName evidence="3">Lipoprotein</fullName>
    </recommendedName>
</protein>
<reference evidence="1 2" key="1">
    <citation type="submission" date="2021-01" db="EMBL/GenBank/DDBJ databases">
        <title>Whole genome shotgun sequence of Catellatospora bangladeshensis NBRC 107357.</title>
        <authorList>
            <person name="Komaki H."/>
            <person name="Tamura T."/>
        </authorList>
    </citation>
    <scope>NUCLEOTIDE SEQUENCE [LARGE SCALE GENOMIC DNA]</scope>
    <source>
        <strain evidence="1 2">NBRC 107357</strain>
    </source>
</reference>
<organism evidence="1 2">
    <name type="scientific">Catellatospora bangladeshensis</name>
    <dbReference type="NCBI Taxonomy" id="310355"/>
    <lineage>
        <taxon>Bacteria</taxon>
        <taxon>Bacillati</taxon>
        <taxon>Actinomycetota</taxon>
        <taxon>Actinomycetes</taxon>
        <taxon>Micromonosporales</taxon>
        <taxon>Micromonosporaceae</taxon>
        <taxon>Catellatospora</taxon>
    </lineage>
</organism>